<reference evidence="2" key="1">
    <citation type="submission" date="2016-11" db="UniProtKB">
        <authorList>
            <consortium name="WormBaseParasite"/>
        </authorList>
    </citation>
    <scope>IDENTIFICATION</scope>
</reference>
<proteinExistence type="predicted"/>
<dbReference type="WBParaSite" id="Hba_04425">
    <property type="protein sequence ID" value="Hba_04425"/>
    <property type="gene ID" value="Hba_04425"/>
</dbReference>
<name>A0A1I7WHE6_HETBA</name>
<dbReference type="AlphaFoldDB" id="A0A1I7WHE6"/>
<protein>
    <submittedName>
        <fullName evidence="2">FERM domain-containing protein</fullName>
    </submittedName>
</protein>
<evidence type="ECO:0000313" key="1">
    <source>
        <dbReference type="Proteomes" id="UP000095283"/>
    </source>
</evidence>
<dbReference type="Proteomes" id="UP000095283">
    <property type="component" value="Unplaced"/>
</dbReference>
<organism evidence="1 2">
    <name type="scientific">Heterorhabditis bacteriophora</name>
    <name type="common">Entomopathogenic nematode worm</name>
    <dbReference type="NCBI Taxonomy" id="37862"/>
    <lineage>
        <taxon>Eukaryota</taxon>
        <taxon>Metazoa</taxon>
        <taxon>Ecdysozoa</taxon>
        <taxon>Nematoda</taxon>
        <taxon>Chromadorea</taxon>
        <taxon>Rhabditida</taxon>
        <taxon>Rhabditina</taxon>
        <taxon>Rhabditomorpha</taxon>
        <taxon>Strongyloidea</taxon>
        <taxon>Heterorhabditidae</taxon>
        <taxon>Heterorhabditis</taxon>
    </lineage>
</organism>
<accession>A0A1I7WHE6</accession>
<keyword evidence="1" id="KW-1185">Reference proteome</keyword>
<evidence type="ECO:0000313" key="2">
    <source>
        <dbReference type="WBParaSite" id="Hba_04425"/>
    </source>
</evidence>
<sequence length="175" mass="20281">MYYFTIGNLKYQRREAANDALVSTYISRGSEYCLSLHHISLTSRNAFPHHACLVISRRRLYSMTSALTTEVRDSHLMGSSIIRISILELAMLLKVPTHELGQHFLESRTLFHLLRTLQELSAVPTSTEWEFAYCKEHQVIPGSHNKSNRLMLLILIFYLFKRGVLYLQVFSKFIA</sequence>